<dbReference type="Gene3D" id="3.40.140.120">
    <property type="match status" value="1"/>
</dbReference>
<accession>A0ABV7KC37</accession>
<dbReference type="EMBL" id="JBHRTK010000012">
    <property type="protein sequence ID" value="MFC3206867.1"/>
    <property type="molecule type" value="Genomic_DNA"/>
</dbReference>
<protein>
    <submittedName>
        <fullName evidence="2">Phage portal protein</fullName>
    </submittedName>
</protein>
<reference evidence="3" key="1">
    <citation type="journal article" date="2019" name="Int. J. Syst. Evol. Microbiol.">
        <title>The Global Catalogue of Microorganisms (GCM) 10K type strain sequencing project: providing services to taxonomists for standard genome sequencing and annotation.</title>
        <authorList>
            <consortium name="The Broad Institute Genomics Platform"/>
            <consortium name="The Broad Institute Genome Sequencing Center for Infectious Disease"/>
            <person name="Wu L."/>
            <person name="Ma J."/>
        </authorList>
    </citation>
    <scope>NUCLEOTIDE SEQUENCE [LARGE SCALE GENOMIC DNA]</scope>
    <source>
        <strain evidence="3">KCTC 52165</strain>
    </source>
</reference>
<dbReference type="NCBIfam" id="TIGR01537">
    <property type="entry name" value="portal_HK97"/>
    <property type="match status" value="1"/>
</dbReference>
<comment type="caution">
    <text evidence="2">The sequence shown here is derived from an EMBL/GenBank/DDBJ whole genome shotgun (WGS) entry which is preliminary data.</text>
</comment>
<feature type="region of interest" description="Disordered" evidence="1">
    <location>
        <begin position="378"/>
        <end position="427"/>
    </location>
</feature>
<feature type="compositionally biased region" description="Basic and acidic residues" evidence="1">
    <location>
        <begin position="7"/>
        <end position="21"/>
    </location>
</feature>
<feature type="region of interest" description="Disordered" evidence="1">
    <location>
        <begin position="1"/>
        <end position="21"/>
    </location>
</feature>
<gene>
    <name evidence="2" type="ORF">ACFOHJ_11640</name>
</gene>
<sequence length="427" mass="46727">MWPFARPKADSGHAAGEKRAETTDYQTIPVSDENFLAFFGVNGVKLPHVTIDTALTVPAVMAAVAFLSRTMAALPLHVYRDSDKGAERVKGKLATVIHDAPNDGMDSFKFRQWFWQQVFTGGRGLAWIERTPQGIDALWPMDPAKTSIQRVGGRVEYVYDGKKYPAADVIDVPYMLKADGLKHYGPIVMASKAIQLALAMNDYGSNFFAGGGVPPLALVGPLPQGDAALKRATAEIYRAVDAARKEDKPIVPIPAGHELKPVGFDPAKGQMVEARRYQVEEIARAFQLPPVFLQDLSRATFSNAEQQDLHLVKHLIGQWAKALEGEMNLKLFGRGRGTRYVEHNLDGLMRGDFKSRIDGIARAIQTAQMTPNEARALENRPRHDNPDADELLVQGATVALGKQPEPNTGVPEAGNDNNDENDEAKAA</sequence>
<dbReference type="Gene3D" id="3.30.1120.70">
    <property type="match status" value="1"/>
</dbReference>
<organism evidence="2 3">
    <name type="scientific">Aquamicrobium soli</name>
    <dbReference type="NCBI Taxonomy" id="1811518"/>
    <lineage>
        <taxon>Bacteria</taxon>
        <taxon>Pseudomonadati</taxon>
        <taxon>Pseudomonadota</taxon>
        <taxon>Alphaproteobacteria</taxon>
        <taxon>Hyphomicrobiales</taxon>
        <taxon>Phyllobacteriaceae</taxon>
        <taxon>Aquamicrobium</taxon>
    </lineage>
</organism>
<evidence type="ECO:0000256" key="1">
    <source>
        <dbReference type="SAM" id="MobiDB-lite"/>
    </source>
</evidence>
<proteinExistence type="predicted"/>
<dbReference type="InterPro" id="IPR006944">
    <property type="entry name" value="Phage/GTA_portal"/>
</dbReference>
<evidence type="ECO:0000313" key="3">
    <source>
        <dbReference type="Proteomes" id="UP001595583"/>
    </source>
</evidence>
<feature type="compositionally biased region" description="Acidic residues" evidence="1">
    <location>
        <begin position="417"/>
        <end position="427"/>
    </location>
</feature>
<dbReference type="Pfam" id="PF04860">
    <property type="entry name" value="Phage_portal"/>
    <property type="match status" value="1"/>
</dbReference>
<dbReference type="InterPro" id="IPR006427">
    <property type="entry name" value="Portal_HK97"/>
</dbReference>
<dbReference type="Gene3D" id="1.20.1270.210">
    <property type="match status" value="1"/>
</dbReference>
<dbReference type="Proteomes" id="UP001595583">
    <property type="component" value="Unassembled WGS sequence"/>
</dbReference>
<keyword evidence="3" id="KW-1185">Reference proteome</keyword>
<dbReference type="RefSeq" id="WP_378220670.1">
    <property type="nucleotide sequence ID" value="NZ_JBHRTK010000012.1"/>
</dbReference>
<evidence type="ECO:0000313" key="2">
    <source>
        <dbReference type="EMBL" id="MFC3206867.1"/>
    </source>
</evidence>
<name>A0ABV7KC37_9HYPH</name>